<feature type="compositionally biased region" description="Polar residues" evidence="1">
    <location>
        <begin position="185"/>
        <end position="197"/>
    </location>
</feature>
<comment type="caution">
    <text evidence="2">The sequence shown here is derived from an EMBL/GenBank/DDBJ whole genome shotgun (WGS) entry which is preliminary data.</text>
</comment>
<sequence>MKKLLIISCIILLVLPVVYFVLKWKDGNKKENNPSESSRSIKEDSNEHIKKESFDKTNPIEIPVPIDNTKDNKDEQLEKFVVNDKKDEESNVVNLDKNPSKTQCGSEDCSTLPHNNVIEIEKETITNDLCSQEASKPIIEEKPESQHIILDKNVKEDNLSQCKSDSQNILDADVKCYAEKETSEKISVNPNGTQTEHSLPINDTDDNSNVESQDSKQNGIILSNGNIINDTDNSKVEPKQSKNSLSKGNIINSIDNSNI</sequence>
<feature type="compositionally biased region" description="Basic and acidic residues" evidence="1">
    <location>
        <begin position="29"/>
        <end position="55"/>
    </location>
</feature>
<name>A0A9P6KXI7_9MICR</name>
<feature type="compositionally biased region" description="Low complexity" evidence="1">
    <location>
        <begin position="249"/>
        <end position="259"/>
    </location>
</feature>
<gene>
    <name evidence="2" type="ORF">NGRA_3414</name>
</gene>
<feature type="region of interest" description="Disordered" evidence="1">
    <location>
        <begin position="182"/>
        <end position="259"/>
    </location>
</feature>
<evidence type="ECO:0000256" key="1">
    <source>
        <dbReference type="SAM" id="MobiDB-lite"/>
    </source>
</evidence>
<evidence type="ECO:0000313" key="3">
    <source>
        <dbReference type="Proteomes" id="UP000740883"/>
    </source>
</evidence>
<dbReference type="Proteomes" id="UP000740883">
    <property type="component" value="Unassembled WGS sequence"/>
</dbReference>
<accession>A0A9P6KXI7</accession>
<feature type="region of interest" description="Disordered" evidence="1">
    <location>
        <begin position="29"/>
        <end position="70"/>
    </location>
</feature>
<dbReference type="AlphaFoldDB" id="A0A9P6KXI7"/>
<dbReference type="EMBL" id="SBJO01001040">
    <property type="protein sequence ID" value="KAF9751306.1"/>
    <property type="molecule type" value="Genomic_DNA"/>
</dbReference>
<proteinExistence type="predicted"/>
<organism evidence="2 3">
    <name type="scientific">Nosema granulosis</name>
    <dbReference type="NCBI Taxonomy" id="83296"/>
    <lineage>
        <taxon>Eukaryota</taxon>
        <taxon>Fungi</taxon>
        <taxon>Fungi incertae sedis</taxon>
        <taxon>Microsporidia</taxon>
        <taxon>Nosematidae</taxon>
        <taxon>Nosema</taxon>
    </lineage>
</organism>
<evidence type="ECO:0000313" key="2">
    <source>
        <dbReference type="EMBL" id="KAF9751306.1"/>
    </source>
</evidence>
<reference evidence="2 3" key="1">
    <citation type="journal article" date="2020" name="Genome Biol. Evol.">
        <title>Comparative genomics of strictly vertically transmitted, feminizing microsporidia endosymbionts of amphipod crustaceans.</title>
        <authorList>
            <person name="Cormier A."/>
            <person name="Chebbi M.A."/>
            <person name="Giraud I."/>
            <person name="Wattier R."/>
            <person name="Teixeira M."/>
            <person name="Gilbert C."/>
            <person name="Rigaud T."/>
            <person name="Cordaux R."/>
        </authorList>
    </citation>
    <scope>NUCLEOTIDE SEQUENCE [LARGE SCALE GENOMIC DNA]</scope>
    <source>
        <strain evidence="2 3">Ou3-Ou53</strain>
    </source>
</reference>
<protein>
    <submittedName>
        <fullName evidence="2">Uncharacterized protein</fullName>
    </submittedName>
</protein>
<feature type="non-terminal residue" evidence="2">
    <location>
        <position position="259"/>
    </location>
</feature>
<feature type="compositionally biased region" description="Low complexity" evidence="1">
    <location>
        <begin position="218"/>
        <end position="229"/>
    </location>
</feature>
<keyword evidence="3" id="KW-1185">Reference proteome</keyword>